<comment type="caution">
    <text evidence="1">The sequence shown here is derived from an EMBL/GenBank/DDBJ whole genome shotgun (WGS) entry which is preliminary data.</text>
</comment>
<organism evidence="1 2">
    <name type="scientific">Mycolicibacter acidiphilus</name>
    <dbReference type="NCBI Taxonomy" id="2835306"/>
    <lineage>
        <taxon>Bacteria</taxon>
        <taxon>Bacillati</taxon>
        <taxon>Actinomycetota</taxon>
        <taxon>Actinomycetes</taxon>
        <taxon>Mycobacteriales</taxon>
        <taxon>Mycobacteriaceae</taxon>
        <taxon>Mycolicibacter</taxon>
    </lineage>
</organism>
<dbReference type="Proteomes" id="UP001519535">
    <property type="component" value="Unassembled WGS sequence"/>
</dbReference>
<accession>A0ABS5RNF6</accession>
<evidence type="ECO:0000313" key="1">
    <source>
        <dbReference type="EMBL" id="MBS9535104.1"/>
    </source>
</evidence>
<dbReference type="EMBL" id="JAHCLR010000036">
    <property type="protein sequence ID" value="MBS9535104.1"/>
    <property type="molecule type" value="Genomic_DNA"/>
</dbReference>
<proteinExistence type="predicted"/>
<sequence length="264" mass="27163">MPAYTVIIDAVEDAAKAGARAFGKGAGKSEADIAEELATKAAANAGKEAKAGAQAAEEAAEVQAADAAADAAKKRGLVGKAGQWAKEHPIKAGLGAAVAGLGGKAIYDQFHHTQKQSGGPLNTDAVVHGAANALAAAAANGLASSKDVVQYDPEVLQAFIAALQGSADEMSSAPKMMDTALEELTASMSRDELGSPTRDNAPSPVYRDVVEVLDEFRDAFAKLVHDSQTQLRGDAERLTRILEAQIEVQKTSADAMSATDTHLL</sequence>
<reference evidence="1 2" key="1">
    <citation type="submission" date="2021-05" db="EMBL/GenBank/DDBJ databases">
        <title>Mycobacterium acidophilum sp. nov., an extremely acid-tolerant member of the genus Mycobacterium.</title>
        <authorList>
            <person name="Xia J."/>
        </authorList>
    </citation>
    <scope>NUCLEOTIDE SEQUENCE [LARGE SCALE GENOMIC DNA]</scope>
    <source>
        <strain evidence="1 2">M1</strain>
    </source>
</reference>
<gene>
    <name evidence="1" type="ORF">KIH27_16065</name>
</gene>
<keyword evidence="2" id="KW-1185">Reference proteome</keyword>
<dbReference type="RefSeq" id="WP_214093966.1">
    <property type="nucleotide sequence ID" value="NZ_JAHCLR010000036.1"/>
</dbReference>
<evidence type="ECO:0008006" key="3">
    <source>
        <dbReference type="Google" id="ProtNLM"/>
    </source>
</evidence>
<name>A0ABS5RNF6_9MYCO</name>
<protein>
    <recommendedName>
        <fullName evidence="3">ESX-1 secretion-associated protein EspA/EspE-like domain-containing protein</fullName>
    </recommendedName>
</protein>
<evidence type="ECO:0000313" key="2">
    <source>
        <dbReference type="Proteomes" id="UP001519535"/>
    </source>
</evidence>